<evidence type="ECO:0000256" key="2">
    <source>
        <dbReference type="ARBA" id="ARBA00021483"/>
    </source>
</evidence>
<dbReference type="PANTHER" id="PTHR22617:SF41">
    <property type="entry name" value="CHEMOTAXIS SIGNAL TRANSDUCTION SYSTEM ADAPTOR PROTEIN CHEW"/>
    <property type="match status" value="1"/>
</dbReference>
<dbReference type="CDD" id="cd00732">
    <property type="entry name" value="CheW"/>
    <property type="match status" value="1"/>
</dbReference>
<comment type="subcellular location">
    <subcellularLocation>
        <location evidence="1">Cytoplasm</location>
    </subcellularLocation>
</comment>
<dbReference type="SUPFAM" id="SSF50341">
    <property type="entry name" value="CheW-like"/>
    <property type="match status" value="1"/>
</dbReference>
<dbReference type="FunFam" id="2.40.50.180:FF:000002">
    <property type="entry name" value="Chemotaxis protein CheW"/>
    <property type="match status" value="1"/>
</dbReference>
<dbReference type="GO" id="GO:0007165">
    <property type="term" value="P:signal transduction"/>
    <property type="evidence" value="ECO:0007669"/>
    <property type="project" value="InterPro"/>
</dbReference>
<comment type="caution">
    <text evidence="6">The sequence shown here is derived from an EMBL/GenBank/DDBJ whole genome shotgun (WGS) entry which is preliminary data.</text>
</comment>
<evidence type="ECO:0000256" key="3">
    <source>
        <dbReference type="ARBA" id="ARBA00022490"/>
    </source>
</evidence>
<feature type="domain" description="CheW-like" evidence="5">
    <location>
        <begin position="25"/>
        <end position="169"/>
    </location>
</feature>
<evidence type="ECO:0000256" key="1">
    <source>
        <dbReference type="ARBA" id="ARBA00004496"/>
    </source>
</evidence>
<dbReference type="GO" id="GO:0006935">
    <property type="term" value="P:chemotaxis"/>
    <property type="evidence" value="ECO:0007669"/>
    <property type="project" value="UniProtKB-KW"/>
</dbReference>
<dbReference type="Gene3D" id="2.40.50.180">
    <property type="entry name" value="CheA-289, Domain 4"/>
    <property type="match status" value="1"/>
</dbReference>
<evidence type="ECO:0000313" key="7">
    <source>
        <dbReference type="Proteomes" id="UP000482155"/>
    </source>
</evidence>
<evidence type="ECO:0000259" key="5">
    <source>
        <dbReference type="PROSITE" id="PS50851"/>
    </source>
</evidence>
<dbReference type="EMBL" id="JAAIVB010000048">
    <property type="protein sequence ID" value="NEX62319.1"/>
    <property type="molecule type" value="Genomic_DNA"/>
</dbReference>
<gene>
    <name evidence="6" type="ORF">G3574_14615</name>
</gene>
<dbReference type="Gene3D" id="2.30.30.40">
    <property type="entry name" value="SH3 Domains"/>
    <property type="match status" value="1"/>
</dbReference>
<accession>A0A6B3SX59</accession>
<proteinExistence type="predicted"/>
<dbReference type="PROSITE" id="PS50851">
    <property type="entry name" value="CHEW"/>
    <property type="match status" value="1"/>
</dbReference>
<dbReference type="AlphaFoldDB" id="A0A6B3SX59"/>
<dbReference type="SMART" id="SM00260">
    <property type="entry name" value="CheW"/>
    <property type="match status" value="1"/>
</dbReference>
<reference evidence="6" key="1">
    <citation type="submission" date="2020-02" db="EMBL/GenBank/DDBJ databases">
        <authorList>
            <person name="Kim M.K."/>
        </authorList>
    </citation>
    <scope>NUCLEOTIDE SEQUENCE [LARGE SCALE GENOMIC DNA]</scope>
    <source>
        <strain evidence="6">17J57-3</strain>
    </source>
</reference>
<organism evidence="6 7">
    <name type="scientific">Noviherbaspirillum galbum</name>
    <dbReference type="NCBI Taxonomy" id="2709383"/>
    <lineage>
        <taxon>Bacteria</taxon>
        <taxon>Pseudomonadati</taxon>
        <taxon>Pseudomonadota</taxon>
        <taxon>Betaproteobacteria</taxon>
        <taxon>Burkholderiales</taxon>
        <taxon>Oxalobacteraceae</taxon>
        <taxon>Noviherbaspirillum</taxon>
    </lineage>
</organism>
<dbReference type="Proteomes" id="UP000482155">
    <property type="component" value="Unassembled WGS sequence"/>
</dbReference>
<protein>
    <recommendedName>
        <fullName evidence="2">Chemotaxis protein CheW</fullName>
    </recommendedName>
</protein>
<dbReference type="InterPro" id="IPR036061">
    <property type="entry name" value="CheW-like_dom_sf"/>
</dbReference>
<evidence type="ECO:0000256" key="4">
    <source>
        <dbReference type="ARBA" id="ARBA00022500"/>
    </source>
</evidence>
<dbReference type="InterPro" id="IPR002545">
    <property type="entry name" value="CheW-lke_dom"/>
</dbReference>
<dbReference type="PANTHER" id="PTHR22617">
    <property type="entry name" value="CHEMOTAXIS SENSOR HISTIDINE KINASE-RELATED"/>
    <property type="match status" value="1"/>
</dbReference>
<name>A0A6B3SX59_9BURK</name>
<keyword evidence="3" id="KW-0963">Cytoplasm</keyword>
<keyword evidence="7" id="KW-1185">Reference proteome</keyword>
<evidence type="ECO:0000313" key="6">
    <source>
        <dbReference type="EMBL" id="NEX62319.1"/>
    </source>
</evidence>
<dbReference type="InterPro" id="IPR039315">
    <property type="entry name" value="CheW"/>
</dbReference>
<dbReference type="RefSeq" id="WP_163964429.1">
    <property type="nucleotide sequence ID" value="NZ_JAAIVB010000048.1"/>
</dbReference>
<keyword evidence="4" id="KW-0145">Chemotaxis</keyword>
<dbReference type="Pfam" id="PF01584">
    <property type="entry name" value="CheW"/>
    <property type="match status" value="1"/>
</dbReference>
<dbReference type="GO" id="GO:0005829">
    <property type="term" value="C:cytosol"/>
    <property type="evidence" value="ECO:0007669"/>
    <property type="project" value="TreeGrafter"/>
</dbReference>
<sequence>MNHVTRPSHTAMSATHGDLADKLGKKQFLTFMLSGEMHAISILNIKEIIEYGTLTTVPMMPDYVRGIINLRGAVVPVVDLAIRFGRSANEVTKRTCIVIMEVRGASGGQTVGLVVDSVNAVVDIPNSDIEPAPLFGAGIRRDFIEGMGKLNGKFVILVNVDHVLAEEELDRFTPADAALVPLS</sequence>